<dbReference type="InterPro" id="IPR000884">
    <property type="entry name" value="TSP1_rpt"/>
</dbReference>
<dbReference type="InterPro" id="IPR036383">
    <property type="entry name" value="TSP1_rpt_sf"/>
</dbReference>
<evidence type="ECO:0000313" key="4">
    <source>
        <dbReference type="EMBL" id="RMX37599.1"/>
    </source>
</evidence>
<dbReference type="Proteomes" id="UP000275408">
    <property type="component" value="Unassembled WGS sequence"/>
</dbReference>
<comment type="caution">
    <text evidence="4">The sequence shown here is derived from an EMBL/GenBank/DDBJ whole genome shotgun (WGS) entry which is preliminary data.</text>
</comment>
<keyword evidence="1" id="KW-0677">Repeat</keyword>
<dbReference type="SUPFAM" id="SSF49785">
    <property type="entry name" value="Galactose-binding domain-like"/>
    <property type="match status" value="1"/>
</dbReference>
<dbReference type="InterPro" id="IPR052065">
    <property type="entry name" value="Compl_asym_regulator"/>
</dbReference>
<proteinExistence type="predicted"/>
<dbReference type="InterPro" id="IPR008979">
    <property type="entry name" value="Galactose-bd-like_sf"/>
</dbReference>
<dbReference type="OrthoDB" id="446173at2759"/>
<accession>A0A3M6T8E7</accession>
<name>A0A3M6T8E7_POCDA</name>
<dbReference type="Gene3D" id="2.60.120.260">
    <property type="entry name" value="Galactose-binding domain-like"/>
    <property type="match status" value="2"/>
</dbReference>
<dbReference type="AlphaFoldDB" id="A0A3M6T8E7"/>
<dbReference type="SUPFAM" id="SSF82895">
    <property type="entry name" value="TSP-1 type 1 repeat"/>
    <property type="match status" value="2"/>
</dbReference>
<gene>
    <name evidence="4" type="ORF">pdam_00007906</name>
</gene>
<organism evidence="4 5">
    <name type="scientific">Pocillopora damicornis</name>
    <name type="common">Cauliflower coral</name>
    <name type="synonym">Millepora damicornis</name>
    <dbReference type="NCBI Taxonomy" id="46731"/>
    <lineage>
        <taxon>Eukaryota</taxon>
        <taxon>Metazoa</taxon>
        <taxon>Cnidaria</taxon>
        <taxon>Anthozoa</taxon>
        <taxon>Hexacorallia</taxon>
        <taxon>Scleractinia</taxon>
        <taxon>Astrocoeniina</taxon>
        <taxon>Pocilloporidae</taxon>
        <taxon>Pocillopora</taxon>
    </lineage>
</organism>
<sequence length="296" mass="32395">MRTKAFIPREVLNAKIRLCSLKGACNASLGMQNKKIQDSSITASSQLSINHVPSLARLDGTFDGNVGIASVNGIALQPQIRTRSVRIYPKFPLSLDGDTSLANVSCLRLELYGCSAPVDGSWGTWTPWWPCSVTCGRGKRSRERFCDSPMPTNGGAPCNESERTEDEYCRLQKCIKPAVDGGWGNWGPWSECSLTCGIGLRARERKCDSPEPRNGGVPCDKAERMQQRICREATCGGSDVGFSGSGYGWETSLDTSGFFEEENGWKVCCRTKSGEEKHHQGLSDDEDFTVKSSLDD</sequence>
<dbReference type="Pfam" id="PF00090">
    <property type="entry name" value="TSP_1"/>
    <property type="match status" value="2"/>
</dbReference>
<protein>
    <recommendedName>
        <fullName evidence="6">F5/8 type C domain-containing protein</fullName>
    </recommendedName>
</protein>
<dbReference type="PROSITE" id="PS50092">
    <property type="entry name" value="TSP1"/>
    <property type="match status" value="2"/>
</dbReference>
<keyword evidence="2" id="KW-1015">Disulfide bond</keyword>
<feature type="region of interest" description="Disordered" evidence="3">
    <location>
        <begin position="274"/>
        <end position="296"/>
    </location>
</feature>
<evidence type="ECO:0000313" key="5">
    <source>
        <dbReference type="Proteomes" id="UP000275408"/>
    </source>
</evidence>
<evidence type="ECO:0000256" key="3">
    <source>
        <dbReference type="SAM" id="MobiDB-lite"/>
    </source>
</evidence>
<dbReference type="PANTHER" id="PTHR22906:SF21">
    <property type="entry name" value="SEMA DOMAIN-CONTAINING PROTEIN"/>
    <property type="match status" value="1"/>
</dbReference>
<dbReference type="Gene3D" id="2.20.100.10">
    <property type="entry name" value="Thrombospondin type-1 (TSP1) repeat"/>
    <property type="match status" value="2"/>
</dbReference>
<reference evidence="4 5" key="1">
    <citation type="journal article" date="2018" name="Sci. Rep.">
        <title>Comparative analysis of the Pocillopora damicornis genome highlights role of immune system in coral evolution.</title>
        <authorList>
            <person name="Cunning R."/>
            <person name="Bay R.A."/>
            <person name="Gillette P."/>
            <person name="Baker A.C."/>
            <person name="Traylor-Knowles N."/>
        </authorList>
    </citation>
    <scope>NUCLEOTIDE SEQUENCE [LARGE SCALE GENOMIC DNA]</scope>
    <source>
        <strain evidence="4">RSMAS</strain>
        <tissue evidence="4">Whole animal</tissue>
    </source>
</reference>
<dbReference type="EMBL" id="RCHS01004094">
    <property type="protein sequence ID" value="RMX37599.1"/>
    <property type="molecule type" value="Genomic_DNA"/>
</dbReference>
<dbReference type="FunFam" id="2.20.100.10:FF:000001">
    <property type="entry name" value="semaphorin-5A isoform X1"/>
    <property type="match status" value="2"/>
</dbReference>
<evidence type="ECO:0000256" key="1">
    <source>
        <dbReference type="ARBA" id="ARBA00022737"/>
    </source>
</evidence>
<keyword evidence="5" id="KW-1185">Reference proteome</keyword>
<dbReference type="SMART" id="SM00209">
    <property type="entry name" value="TSP1"/>
    <property type="match status" value="2"/>
</dbReference>
<evidence type="ECO:0000256" key="2">
    <source>
        <dbReference type="ARBA" id="ARBA00023157"/>
    </source>
</evidence>
<evidence type="ECO:0008006" key="6">
    <source>
        <dbReference type="Google" id="ProtNLM"/>
    </source>
</evidence>
<dbReference type="PANTHER" id="PTHR22906">
    <property type="entry name" value="PROPERDIN"/>
    <property type="match status" value="1"/>
</dbReference>